<dbReference type="InterPro" id="IPR030379">
    <property type="entry name" value="G_SEPTIN_dom"/>
</dbReference>
<comment type="subcellular location">
    <subcellularLocation>
        <location evidence="1">Cytoplasm</location>
        <location evidence="1">Cytoskeleton</location>
    </subcellularLocation>
</comment>
<dbReference type="GeneTree" id="ENSGT00940000156068"/>
<evidence type="ECO:0000259" key="10">
    <source>
        <dbReference type="PROSITE" id="PS51719"/>
    </source>
</evidence>
<evidence type="ECO:0000256" key="1">
    <source>
        <dbReference type="ARBA" id="ARBA00004245"/>
    </source>
</evidence>
<dbReference type="CDD" id="cd01850">
    <property type="entry name" value="CDC_Septin"/>
    <property type="match status" value="1"/>
</dbReference>
<dbReference type="PANTHER" id="PTHR18884">
    <property type="entry name" value="SEPTIN"/>
    <property type="match status" value="1"/>
</dbReference>
<proteinExistence type="inferred from homology"/>
<evidence type="ECO:0000256" key="8">
    <source>
        <dbReference type="RuleBase" id="RU004560"/>
    </source>
</evidence>
<evidence type="ECO:0000256" key="6">
    <source>
        <dbReference type="ARBA" id="ARBA00023212"/>
    </source>
</evidence>
<dbReference type="OrthoDB" id="416553at2759"/>
<protein>
    <recommendedName>
        <fullName evidence="7">Septin</fullName>
    </recommendedName>
</protein>
<keyword evidence="2" id="KW-0963">Cytoplasm</keyword>
<dbReference type="RefSeq" id="XP_031812591.1">
    <property type="nucleotide sequence ID" value="XM_031956731.1"/>
</dbReference>
<dbReference type="KEGG" id="shr:100931172"/>
<evidence type="ECO:0000256" key="9">
    <source>
        <dbReference type="SAM" id="MobiDB-lite"/>
    </source>
</evidence>
<dbReference type="Gene3D" id="3.40.50.300">
    <property type="entry name" value="P-loop containing nucleotide triphosphate hydrolases"/>
    <property type="match status" value="1"/>
</dbReference>
<dbReference type="PIRSF" id="PIRSF006698">
    <property type="entry name" value="Septin"/>
    <property type="match status" value="1"/>
</dbReference>
<evidence type="ECO:0000256" key="5">
    <source>
        <dbReference type="ARBA" id="ARBA00023134"/>
    </source>
</evidence>
<evidence type="ECO:0000256" key="4">
    <source>
        <dbReference type="ARBA" id="ARBA00023054"/>
    </source>
</evidence>
<dbReference type="Pfam" id="PF00735">
    <property type="entry name" value="Septin"/>
    <property type="match status" value="1"/>
</dbReference>
<dbReference type="InterPro" id="IPR016491">
    <property type="entry name" value="Septin"/>
</dbReference>
<comment type="similarity">
    <text evidence="7 8">Belongs to the TRAFAC class TrmE-Era-EngA-EngB-Septin-like GTPase superfamily. Septin GTPase family.</text>
</comment>
<dbReference type="PROSITE" id="PS51719">
    <property type="entry name" value="G_SEPTIN"/>
    <property type="match status" value="1"/>
</dbReference>
<comment type="subunit">
    <text evidence="7">Septins polymerize into heterooligomeric protein complexes that form filaments.</text>
</comment>
<keyword evidence="4" id="KW-0175">Coiled coil</keyword>
<dbReference type="FunFam" id="3.40.50.300:FF:002048">
    <property type="entry name" value="Septin 6"/>
    <property type="match status" value="1"/>
</dbReference>
<evidence type="ECO:0000256" key="7">
    <source>
        <dbReference type="PIRNR" id="PIRNR006698"/>
    </source>
</evidence>
<keyword evidence="12" id="KW-1185">Reference proteome</keyword>
<dbReference type="GO" id="GO:0005856">
    <property type="term" value="C:cytoskeleton"/>
    <property type="evidence" value="ECO:0007669"/>
    <property type="project" value="UniProtKB-SubCell"/>
</dbReference>
<dbReference type="InParanoid" id="A0A7N4PL08"/>
<dbReference type="Proteomes" id="UP000007648">
    <property type="component" value="Unassembled WGS sequence"/>
</dbReference>
<name>A0A7N4PL08_SARHA</name>
<feature type="region of interest" description="Disordered" evidence="9">
    <location>
        <begin position="412"/>
        <end position="458"/>
    </location>
</feature>
<dbReference type="AlphaFoldDB" id="A0A7N4PL08"/>
<dbReference type="SUPFAM" id="SSF52540">
    <property type="entry name" value="P-loop containing nucleoside triphosphate hydrolases"/>
    <property type="match status" value="1"/>
</dbReference>
<keyword evidence="3 8" id="KW-0547">Nucleotide-binding</keyword>
<organism evidence="11 12">
    <name type="scientific">Sarcophilus harrisii</name>
    <name type="common">Tasmanian devil</name>
    <name type="synonym">Sarcophilus laniarius</name>
    <dbReference type="NCBI Taxonomy" id="9305"/>
    <lineage>
        <taxon>Eukaryota</taxon>
        <taxon>Metazoa</taxon>
        <taxon>Chordata</taxon>
        <taxon>Craniata</taxon>
        <taxon>Vertebrata</taxon>
        <taxon>Euteleostomi</taxon>
        <taxon>Mammalia</taxon>
        <taxon>Metatheria</taxon>
        <taxon>Dasyuromorphia</taxon>
        <taxon>Dasyuridae</taxon>
        <taxon>Sarcophilus</taxon>
    </lineage>
</organism>
<evidence type="ECO:0000313" key="11">
    <source>
        <dbReference type="Ensembl" id="ENSSHAP00000040041.1"/>
    </source>
</evidence>
<evidence type="ECO:0000313" key="12">
    <source>
        <dbReference type="Proteomes" id="UP000007648"/>
    </source>
</evidence>
<sequence>MSDYDLDPFARPDVRCLTLTGHVGFDSLPEQLVNKAMARGFTFNILCVGETGIGKTTLMNTLFHTVFETEEGSHFESCVCLRPRCYELCECNVRLRLTIVDSVGFGDQMHKDSRPIAAYVEAQFERYLEEELKLHRCLYTYRDTRIHACLYFLAPTGHSLKSLDLVTMKMLDRMVNIIPVIAKADTITKSELPRFKSRIMAELDRNGICVYQFPTDDEAVAEMNARMNAQLPFAVVGSTELVRVGEQLVRARRYPWGAVCVDDESHCDFPKLRDMLICVNMEDLRERTHLCHYELYRRCKLEYLGYQCAPAVLNWPPSPGGGASPEPAHDEGPRKELLGELRRKERELRQVLLLRAREKEQEVKEKERELNLRFEELKRLLQEEKRKVEEKRRQLEEDKNAFHHQRAAAEALQAMQAAQAQAMQAMQAQAQAMQPDPESSSSSSVQQFFPKWDKERKK</sequence>
<accession>A0A7N4PL08</accession>
<keyword evidence="6 7" id="KW-0206">Cytoskeleton</keyword>
<dbReference type="InterPro" id="IPR027417">
    <property type="entry name" value="P-loop_NTPase"/>
</dbReference>
<reference evidence="11" key="3">
    <citation type="submission" date="2025-09" db="UniProtKB">
        <authorList>
            <consortium name="Ensembl"/>
        </authorList>
    </citation>
    <scope>IDENTIFICATION</scope>
</reference>
<dbReference type="GeneID" id="100931172"/>
<evidence type="ECO:0000256" key="3">
    <source>
        <dbReference type="ARBA" id="ARBA00022741"/>
    </source>
</evidence>
<dbReference type="Ensembl" id="ENSSHAT00000035938.1">
    <property type="protein sequence ID" value="ENSSHAP00000040041.1"/>
    <property type="gene ID" value="ENSSHAG00000029846.1"/>
</dbReference>
<feature type="domain" description="Septin-type G" evidence="10">
    <location>
        <begin position="39"/>
        <end position="303"/>
    </location>
</feature>
<feature type="compositionally biased region" description="Low complexity" evidence="9">
    <location>
        <begin position="412"/>
        <end position="444"/>
    </location>
</feature>
<gene>
    <name evidence="11" type="primary">LOC100931172</name>
</gene>
<evidence type="ECO:0000256" key="2">
    <source>
        <dbReference type="ARBA" id="ARBA00022490"/>
    </source>
</evidence>
<reference evidence="11 12" key="1">
    <citation type="journal article" date="2011" name="Proc. Natl. Acad. Sci. U.S.A.">
        <title>Genetic diversity and population structure of the endangered marsupial Sarcophilus harrisii (Tasmanian devil).</title>
        <authorList>
            <person name="Miller W."/>
            <person name="Hayes V.M."/>
            <person name="Ratan A."/>
            <person name="Petersen D.C."/>
            <person name="Wittekindt N.E."/>
            <person name="Miller J."/>
            <person name="Walenz B."/>
            <person name="Knight J."/>
            <person name="Qi J."/>
            <person name="Zhao F."/>
            <person name="Wang Q."/>
            <person name="Bedoya-Reina O.C."/>
            <person name="Katiyar N."/>
            <person name="Tomsho L.P."/>
            <person name="Kasson L.M."/>
            <person name="Hardie R.A."/>
            <person name="Woodbridge P."/>
            <person name="Tindall E.A."/>
            <person name="Bertelsen M.F."/>
            <person name="Dixon D."/>
            <person name="Pyecroft S."/>
            <person name="Helgen K.M."/>
            <person name="Lesk A.M."/>
            <person name="Pringle T.H."/>
            <person name="Patterson N."/>
            <person name="Zhang Y."/>
            <person name="Kreiss A."/>
            <person name="Woods G.M."/>
            <person name="Jones M.E."/>
            <person name="Schuster S.C."/>
        </authorList>
    </citation>
    <scope>NUCLEOTIDE SEQUENCE [LARGE SCALE GENOMIC DNA]</scope>
</reference>
<dbReference type="GO" id="GO:0005525">
    <property type="term" value="F:GTP binding"/>
    <property type="evidence" value="ECO:0007669"/>
    <property type="project" value="UniProtKB-UniRule"/>
</dbReference>
<reference evidence="11" key="2">
    <citation type="submission" date="2025-08" db="UniProtKB">
        <authorList>
            <consortium name="Ensembl"/>
        </authorList>
    </citation>
    <scope>IDENTIFICATION</scope>
</reference>
<comment type="function">
    <text evidence="7">Filament-forming cytoskeletal GTPase.</text>
</comment>
<keyword evidence="5 8" id="KW-0342">GTP-binding</keyword>